<dbReference type="Gene3D" id="3.40.50.12170">
    <property type="entry name" value="Uncharacterised protein PF07075, DUF1343"/>
    <property type="match status" value="1"/>
</dbReference>
<dbReference type="PIRSF" id="PIRSF016719">
    <property type="entry name" value="UCP016719"/>
    <property type="match status" value="1"/>
</dbReference>
<evidence type="ECO:0000259" key="2">
    <source>
        <dbReference type="Pfam" id="PF20732"/>
    </source>
</evidence>
<dbReference type="PANTHER" id="PTHR42915:SF1">
    <property type="entry name" value="PEPTIDOGLYCAN BETA-N-ACETYLMURAMIDASE NAMZ"/>
    <property type="match status" value="1"/>
</dbReference>
<name>A0A4R2H2N3_9ACTN</name>
<gene>
    <name evidence="3" type="ORF">EV652_11517</name>
</gene>
<reference evidence="3 4" key="1">
    <citation type="journal article" date="2015" name="Stand. Genomic Sci.">
        <title>Genomic Encyclopedia of Bacterial and Archaeal Type Strains, Phase III: the genomes of soil and plant-associated and newly described type strains.</title>
        <authorList>
            <person name="Whitman W.B."/>
            <person name="Woyke T."/>
            <person name="Klenk H.P."/>
            <person name="Zhou Y."/>
            <person name="Lilburn T.G."/>
            <person name="Beck B.J."/>
            <person name="De Vos P."/>
            <person name="Vandamme P."/>
            <person name="Eisen J.A."/>
            <person name="Garrity G."/>
            <person name="Hugenholtz P."/>
            <person name="Kyrpides N.C."/>
        </authorList>
    </citation>
    <scope>NUCLEOTIDE SEQUENCE [LARGE SCALE GENOMIC DNA]</scope>
    <source>
        <strain evidence="3 4">VKM Ac-2572</strain>
    </source>
</reference>
<feature type="domain" description="Peptidoglycan beta-N-acetylmuramidase NamZ N-terminal" evidence="1">
    <location>
        <begin position="32"/>
        <end position="220"/>
    </location>
</feature>
<keyword evidence="4" id="KW-1185">Reference proteome</keyword>
<dbReference type="RefSeq" id="WP_242002181.1">
    <property type="nucleotide sequence ID" value="NZ_SLWN01000015.1"/>
</dbReference>
<feature type="domain" description="Peptidoglycan beta-N-acetylmuramidase NamZ C-terminal" evidence="2">
    <location>
        <begin position="224"/>
        <end position="349"/>
    </location>
</feature>
<dbReference type="Gene3D" id="3.90.1150.140">
    <property type="match status" value="1"/>
</dbReference>
<dbReference type="EMBL" id="SLWN01000015">
    <property type="protein sequence ID" value="TCO18473.1"/>
    <property type="molecule type" value="Genomic_DNA"/>
</dbReference>
<dbReference type="InterPro" id="IPR008302">
    <property type="entry name" value="NamZ"/>
</dbReference>
<dbReference type="GO" id="GO:0033922">
    <property type="term" value="F:peptidoglycan beta-N-acetylmuramidase activity"/>
    <property type="evidence" value="ECO:0007669"/>
    <property type="project" value="InterPro"/>
</dbReference>
<proteinExistence type="predicted"/>
<dbReference type="Pfam" id="PF20732">
    <property type="entry name" value="NamZ_C"/>
    <property type="match status" value="1"/>
</dbReference>
<sequence>MIHDWVVVAMAVRTGAERLAGKPGLVDDGRLGLITNFTGVLPDLRPTSVALLEAGLRLTALFGPEHGLRGTAQAGASEAEGIDPDTGLPVFDTYGRQGLDDLVADVDVLLFDIQDIGTRFYTYIWTMYDCLQAAARLGKRFVVLDRPNPLGGLRVEGPLLQPGFESFVGRAPIPVRHGLTVGELALQLGAAEVIAMEGWTRDSWGTDGVWVPPSPNMPTLDTALVYPGTGLFEGTNLSEGRGTTRPFETIGAPFVDERFVPALRDFELPGVVFRRTWFEPVFSKDAGQAVPGVQLHVVDRTTYEPVRTALEMLHVLRQLYPDDLRLLPSLDKLWGSDSLRKALEAGDDPLPLLPAATLDWVRPGVLLYEGTAR</sequence>
<dbReference type="Proteomes" id="UP000294508">
    <property type="component" value="Unassembled WGS sequence"/>
</dbReference>
<evidence type="ECO:0000313" key="4">
    <source>
        <dbReference type="Proteomes" id="UP000294508"/>
    </source>
</evidence>
<dbReference type="Pfam" id="PF07075">
    <property type="entry name" value="NamZ_N"/>
    <property type="match status" value="1"/>
</dbReference>
<dbReference type="InterPro" id="IPR048503">
    <property type="entry name" value="NamZ_C"/>
</dbReference>
<evidence type="ECO:0000259" key="1">
    <source>
        <dbReference type="Pfam" id="PF07075"/>
    </source>
</evidence>
<dbReference type="InterPro" id="IPR048502">
    <property type="entry name" value="NamZ_N"/>
</dbReference>
<evidence type="ECO:0000313" key="3">
    <source>
        <dbReference type="EMBL" id="TCO18473.1"/>
    </source>
</evidence>
<organism evidence="3 4">
    <name type="scientific">Kribbella steppae</name>
    <dbReference type="NCBI Taxonomy" id="2512223"/>
    <lineage>
        <taxon>Bacteria</taxon>
        <taxon>Bacillati</taxon>
        <taxon>Actinomycetota</taxon>
        <taxon>Actinomycetes</taxon>
        <taxon>Propionibacteriales</taxon>
        <taxon>Kribbellaceae</taxon>
        <taxon>Kribbella</taxon>
    </lineage>
</organism>
<dbReference type="PANTHER" id="PTHR42915">
    <property type="entry name" value="HYPOTHETICAL 460 KDA PROTEIN IN FEUA-SIGW INTERGENIC REGION [PRECURSOR]"/>
    <property type="match status" value="1"/>
</dbReference>
<comment type="caution">
    <text evidence="3">The sequence shown here is derived from an EMBL/GenBank/DDBJ whole genome shotgun (WGS) entry which is preliminary data.</text>
</comment>
<protein>
    <submittedName>
        <fullName evidence="3">Uncharacterized protein YbbC (DUF1343 family)</fullName>
    </submittedName>
</protein>
<dbReference type="AlphaFoldDB" id="A0A4R2H2N3"/>
<accession>A0A4R2H2N3</accession>